<evidence type="ECO:0000256" key="4">
    <source>
        <dbReference type="SAM" id="MobiDB-lite"/>
    </source>
</evidence>
<dbReference type="PROSITE" id="PS50893">
    <property type="entry name" value="ABC_TRANSPORTER_2"/>
    <property type="match status" value="2"/>
</dbReference>
<keyword evidence="7" id="KW-1185">Reference proteome</keyword>
<dbReference type="CDD" id="cd03221">
    <property type="entry name" value="ABCF_EF-3"/>
    <property type="match status" value="1"/>
</dbReference>
<evidence type="ECO:0000256" key="1">
    <source>
        <dbReference type="ARBA" id="ARBA00022737"/>
    </source>
</evidence>
<evidence type="ECO:0000256" key="2">
    <source>
        <dbReference type="ARBA" id="ARBA00022741"/>
    </source>
</evidence>
<sequence length="545" mass="59584">MTNPTITLHDVSFVLPDGRPLFADLNETLDATRTGLVGRNGVGKSVLARILAGLQPPTTGHCARSGPVHYLAQRVTPPPGSTVADLAGVAESLAALARIEAGGAAGADFERVGDRWDLRERLQAALRRAGLPWLDPATPAARLSGGQAMRVALAGALLSEADFLILDEPSNHLDRPGRLALIDQLRAWPRGLLVISHDRRLLGDMERILELSPQGLRRYGGDYRFYAERKAEEHAQAEQTLARRKHERRREEAALRQQQERQQRRRARGDRHGKQANQARVLLDGQKERSEHSTGKLRRQHAATRERLDERVRAAADNLDDEAAIHLHTPPAPDKAPDRLVHLHRATLPRLTGPAAHLDLSLSGRQRLAVTGANGSGKSTLLRVLAGRLAPLAGECRLPDRRLYLDQHLLDGAPSASALDRLRAANRAATDSDLRMRLAQLGLDADTIVAPRASLSGGERLKAALACVLYADPPPRLLLLDEPGNHLDLPSLNALETLLRAYRGALVVVSHDDAFLARLGLTHELAATDEGWSLTPWHPVERDRS</sequence>
<gene>
    <name evidence="6" type="ORF">Y5W_02984</name>
</gene>
<dbReference type="PANTHER" id="PTHR19211:SF6">
    <property type="entry name" value="BLL7188 PROTEIN"/>
    <property type="match status" value="1"/>
</dbReference>
<feature type="compositionally biased region" description="Basic and acidic residues" evidence="4">
    <location>
        <begin position="285"/>
        <end position="294"/>
    </location>
</feature>
<comment type="caution">
    <text evidence="6">The sequence shown here is derived from an EMBL/GenBank/DDBJ whole genome shotgun (WGS) entry which is preliminary data.</text>
</comment>
<dbReference type="EMBL" id="ARXX01000054">
    <property type="protein sequence ID" value="MBF5057690.1"/>
    <property type="molecule type" value="Genomic_DNA"/>
</dbReference>
<evidence type="ECO:0000256" key="3">
    <source>
        <dbReference type="ARBA" id="ARBA00022840"/>
    </source>
</evidence>
<dbReference type="InterPro" id="IPR017871">
    <property type="entry name" value="ABC_transporter-like_CS"/>
</dbReference>
<dbReference type="InterPro" id="IPR003593">
    <property type="entry name" value="AAA+_ATPase"/>
</dbReference>
<feature type="domain" description="ABC transporter" evidence="5">
    <location>
        <begin position="338"/>
        <end position="544"/>
    </location>
</feature>
<dbReference type="SMART" id="SM00382">
    <property type="entry name" value="AAA"/>
    <property type="match status" value="2"/>
</dbReference>
<evidence type="ECO:0000313" key="6">
    <source>
        <dbReference type="EMBL" id="MBF5057690.1"/>
    </source>
</evidence>
<dbReference type="InterPro" id="IPR050611">
    <property type="entry name" value="ABCF"/>
</dbReference>
<keyword evidence="1" id="KW-0677">Repeat</keyword>
<accession>A0ABS0AUN7</accession>
<dbReference type="Gene3D" id="3.40.50.300">
    <property type="entry name" value="P-loop containing nucleotide triphosphate hydrolases"/>
    <property type="match status" value="2"/>
</dbReference>
<dbReference type="Pfam" id="PF00005">
    <property type="entry name" value="ABC_tran"/>
    <property type="match status" value="2"/>
</dbReference>
<dbReference type="InterPro" id="IPR003439">
    <property type="entry name" value="ABC_transporter-like_ATP-bd"/>
</dbReference>
<dbReference type="Proteomes" id="UP000662703">
    <property type="component" value="Unassembled WGS sequence"/>
</dbReference>
<keyword evidence="2" id="KW-0547">Nucleotide-binding</keyword>
<proteinExistence type="predicted"/>
<dbReference type="PANTHER" id="PTHR19211">
    <property type="entry name" value="ATP-BINDING TRANSPORT PROTEIN-RELATED"/>
    <property type="match status" value="1"/>
</dbReference>
<dbReference type="SUPFAM" id="SSF52540">
    <property type="entry name" value="P-loop containing nucleoside triphosphate hydrolases"/>
    <property type="match status" value="2"/>
</dbReference>
<keyword evidence="3 6" id="KW-0067">ATP-binding</keyword>
<dbReference type="RefSeq" id="WP_194865854.1">
    <property type="nucleotide sequence ID" value="NZ_ARXX01000054.1"/>
</dbReference>
<dbReference type="PROSITE" id="PS00211">
    <property type="entry name" value="ABC_TRANSPORTER_1"/>
    <property type="match status" value="1"/>
</dbReference>
<organism evidence="6 7">
    <name type="scientific">Alloalcanivorax profundimaris</name>
    <dbReference type="NCBI Taxonomy" id="2735259"/>
    <lineage>
        <taxon>Bacteria</taxon>
        <taxon>Pseudomonadati</taxon>
        <taxon>Pseudomonadota</taxon>
        <taxon>Gammaproteobacteria</taxon>
        <taxon>Oceanospirillales</taxon>
        <taxon>Alcanivoracaceae</taxon>
        <taxon>Alloalcanivorax</taxon>
    </lineage>
</organism>
<feature type="region of interest" description="Disordered" evidence="4">
    <location>
        <begin position="231"/>
        <end position="308"/>
    </location>
</feature>
<evidence type="ECO:0000313" key="7">
    <source>
        <dbReference type="Proteomes" id="UP000662703"/>
    </source>
</evidence>
<reference evidence="6 7" key="1">
    <citation type="submission" date="2012-09" db="EMBL/GenBank/DDBJ databases">
        <title>Genome Sequence of alkane-degrading Bacterium Alcanivorax sp. 521-1.</title>
        <authorList>
            <person name="Lai Q."/>
            <person name="Shao Z."/>
        </authorList>
    </citation>
    <scope>NUCLEOTIDE SEQUENCE [LARGE SCALE GENOMIC DNA]</scope>
    <source>
        <strain evidence="6 7">521-1</strain>
    </source>
</reference>
<evidence type="ECO:0000259" key="5">
    <source>
        <dbReference type="PROSITE" id="PS50893"/>
    </source>
</evidence>
<feature type="domain" description="ABC transporter" evidence="5">
    <location>
        <begin position="6"/>
        <end position="239"/>
    </location>
</feature>
<feature type="compositionally biased region" description="Basic and acidic residues" evidence="4">
    <location>
        <begin position="249"/>
        <end position="262"/>
    </location>
</feature>
<dbReference type="InterPro" id="IPR027417">
    <property type="entry name" value="P-loop_NTPase"/>
</dbReference>
<dbReference type="GO" id="GO:0005524">
    <property type="term" value="F:ATP binding"/>
    <property type="evidence" value="ECO:0007669"/>
    <property type="project" value="UniProtKB-KW"/>
</dbReference>
<protein>
    <submittedName>
        <fullName evidence="6">ABC transporter ATP-binding protein</fullName>
    </submittedName>
</protein>
<name>A0ABS0AUN7_9GAMM</name>